<dbReference type="PANTHER" id="PTHR31223">
    <property type="entry name" value="LOG FAMILY PROTEIN YJL055W"/>
    <property type="match status" value="1"/>
</dbReference>
<organism evidence="3 4">
    <name type="scientific">Staphylococcus debuckii</name>
    <dbReference type="NCBI Taxonomy" id="2044912"/>
    <lineage>
        <taxon>Bacteria</taxon>
        <taxon>Bacillati</taxon>
        <taxon>Bacillota</taxon>
        <taxon>Bacilli</taxon>
        <taxon>Bacillales</taxon>
        <taxon>Staphylococcaceae</taxon>
        <taxon>Staphylococcus</taxon>
    </lineage>
</organism>
<keyword evidence="2" id="KW-0378">Hydrolase</keyword>
<dbReference type="Proteomes" id="UP001380601">
    <property type="component" value="Unassembled WGS sequence"/>
</dbReference>
<evidence type="ECO:0000256" key="2">
    <source>
        <dbReference type="RuleBase" id="RU363015"/>
    </source>
</evidence>
<comment type="caution">
    <text evidence="3">The sequence shown here is derived from an EMBL/GenBank/DDBJ whole genome shotgun (WGS) entry which is preliminary data.</text>
</comment>
<dbReference type="PANTHER" id="PTHR31223:SF70">
    <property type="entry name" value="LOG FAMILY PROTEIN YJL055W"/>
    <property type="match status" value="1"/>
</dbReference>
<comment type="similarity">
    <text evidence="1 2">Belongs to the LOG family.</text>
</comment>
<accession>A0ABU9EYM0</accession>
<gene>
    <name evidence="3" type="ORF">AADA34_04345</name>
</gene>
<dbReference type="Gene3D" id="3.40.50.450">
    <property type="match status" value="1"/>
</dbReference>
<dbReference type="InterPro" id="IPR005269">
    <property type="entry name" value="LOG"/>
</dbReference>
<dbReference type="Pfam" id="PF03641">
    <property type="entry name" value="Lysine_decarbox"/>
    <property type="match status" value="1"/>
</dbReference>
<reference evidence="3 4" key="1">
    <citation type="submission" date="2024-04" db="EMBL/GenBank/DDBJ databases">
        <title>Staphylococcus debuckii a clinical isolate.</title>
        <authorList>
            <person name="Magnan C."/>
            <person name="Plumet L."/>
            <person name="Morsli M."/>
            <person name="Molle V."/>
            <person name="Lavigne J.-P."/>
        </authorList>
    </citation>
    <scope>NUCLEOTIDE SEQUENCE [LARGE SCALE GENOMIC DNA]</scope>
    <source>
        <strain evidence="3 4">NSD001</strain>
    </source>
</reference>
<evidence type="ECO:0000313" key="3">
    <source>
        <dbReference type="EMBL" id="MEL0537961.1"/>
    </source>
</evidence>
<proteinExistence type="inferred from homology"/>
<keyword evidence="4" id="KW-1185">Reference proteome</keyword>
<protein>
    <recommendedName>
        <fullName evidence="2">Cytokinin riboside 5'-monophosphate phosphoribohydrolase</fullName>
        <ecNumber evidence="2">3.2.2.n1</ecNumber>
    </recommendedName>
</protein>
<dbReference type="InterPro" id="IPR031100">
    <property type="entry name" value="LOG_fam"/>
</dbReference>
<dbReference type="EMBL" id="JBBWSC010000003">
    <property type="protein sequence ID" value="MEL0537961.1"/>
    <property type="molecule type" value="Genomic_DNA"/>
</dbReference>
<dbReference type="NCBIfam" id="TIGR00730">
    <property type="entry name" value="Rossman fold protein, TIGR00730 family"/>
    <property type="match status" value="1"/>
</dbReference>
<keyword evidence="2" id="KW-0203">Cytokinin biosynthesis</keyword>
<dbReference type="RefSeq" id="WP_341611530.1">
    <property type="nucleotide sequence ID" value="NZ_JBBWSC010000003.1"/>
</dbReference>
<sequence length="186" mass="20687">MNIIVYCGASEGNNPLYSEAAESLGEWMAAQRYGLVFGGGKVGLMGKLADTVIAQDGHAIGVMPQFLADREIAHQGLDELIIVDSMAERKAAMLEKGDVCLALPGGPGTLEEITEMVSWARIGQNPNPCVFWNVNGYYNKIEAFYNQMVEEGFLTQIDRDLICFTDSYDELNQFVEKYRTPNIRQY</sequence>
<dbReference type="EC" id="3.2.2.n1" evidence="2"/>
<name>A0ABU9EYM0_9STAP</name>
<evidence type="ECO:0000313" key="4">
    <source>
        <dbReference type="Proteomes" id="UP001380601"/>
    </source>
</evidence>
<evidence type="ECO:0000256" key="1">
    <source>
        <dbReference type="ARBA" id="ARBA00006763"/>
    </source>
</evidence>
<dbReference type="SUPFAM" id="SSF102405">
    <property type="entry name" value="MCP/YpsA-like"/>
    <property type="match status" value="1"/>
</dbReference>